<keyword evidence="2" id="KW-0489">Methyltransferase</keyword>
<proteinExistence type="predicted"/>
<organism evidence="2 3">
    <name type="scientific">Thioploca ingrica</name>
    <dbReference type="NCBI Taxonomy" id="40754"/>
    <lineage>
        <taxon>Bacteria</taxon>
        <taxon>Pseudomonadati</taxon>
        <taxon>Pseudomonadota</taxon>
        <taxon>Gammaproteobacteria</taxon>
        <taxon>Thiotrichales</taxon>
        <taxon>Thiotrichaceae</taxon>
        <taxon>Thioploca</taxon>
    </lineage>
</organism>
<sequence length="296" mass="33435">MSLLRTLRFIYTHPLNKKNKLKALQRFIRWQIGSRLLPGAVAVDFVAKSRLLVKTGMTGATGNIYTGLHEFEDMSFLLHFLRKDDIFVDIGANVGSYTILASSIAGARCFSIEPIPKTFTALIDNVNLNEIYEKVCCLNIGIGGENGQLKFTSTLDSMNHVKSTIDTETNFINVPVKKLDDVLGDEEPILMKIDVEGFETEVIAGAVKTLSRHSLIAIIMELNGSGERYGYDETVLHQQMLDYGFCPYLYFPFERQLQPLNTKNNNSGNTLYLRNIERVKERLQNALKFVINEIEI</sequence>
<dbReference type="GO" id="GO:0008168">
    <property type="term" value="F:methyltransferase activity"/>
    <property type="evidence" value="ECO:0007669"/>
    <property type="project" value="UniProtKB-KW"/>
</dbReference>
<keyword evidence="3" id="KW-1185">Reference proteome</keyword>
<dbReference type="InterPro" id="IPR006342">
    <property type="entry name" value="FkbM_mtfrase"/>
</dbReference>
<dbReference type="PANTHER" id="PTHR34203">
    <property type="entry name" value="METHYLTRANSFERASE, FKBM FAMILY PROTEIN"/>
    <property type="match status" value="1"/>
</dbReference>
<dbReference type="AlphaFoldDB" id="A0A090ADN3"/>
<evidence type="ECO:0000259" key="1">
    <source>
        <dbReference type="Pfam" id="PF05050"/>
    </source>
</evidence>
<dbReference type="Pfam" id="PF05050">
    <property type="entry name" value="Methyltransf_21"/>
    <property type="match status" value="1"/>
</dbReference>
<evidence type="ECO:0000313" key="3">
    <source>
        <dbReference type="Proteomes" id="UP000031623"/>
    </source>
</evidence>
<name>A0A090ADN3_9GAMM</name>
<evidence type="ECO:0000313" key="2">
    <source>
        <dbReference type="EMBL" id="BAP56003.1"/>
    </source>
</evidence>
<dbReference type="GO" id="GO:0032259">
    <property type="term" value="P:methylation"/>
    <property type="evidence" value="ECO:0007669"/>
    <property type="project" value="UniProtKB-KW"/>
</dbReference>
<dbReference type="Gene3D" id="3.40.50.150">
    <property type="entry name" value="Vaccinia Virus protein VP39"/>
    <property type="match status" value="1"/>
</dbReference>
<dbReference type="PANTHER" id="PTHR34203:SF15">
    <property type="entry name" value="SLL1173 PROTEIN"/>
    <property type="match status" value="1"/>
</dbReference>
<dbReference type="InterPro" id="IPR052514">
    <property type="entry name" value="SAM-dependent_MTase"/>
</dbReference>
<gene>
    <name evidence="2" type="ORF">THII_1706</name>
</gene>
<dbReference type="NCBIfam" id="TIGR01444">
    <property type="entry name" value="fkbM_fam"/>
    <property type="match status" value="1"/>
</dbReference>
<accession>A0A090ADN3</accession>
<dbReference type="STRING" id="40754.THII_1706"/>
<dbReference type="OrthoDB" id="9814604at2"/>
<dbReference type="SUPFAM" id="SSF53335">
    <property type="entry name" value="S-adenosyl-L-methionine-dependent methyltransferases"/>
    <property type="match status" value="1"/>
</dbReference>
<dbReference type="EMBL" id="AP014633">
    <property type="protein sequence ID" value="BAP56003.1"/>
    <property type="molecule type" value="Genomic_DNA"/>
</dbReference>
<feature type="domain" description="Methyltransferase FkbM" evidence="1">
    <location>
        <begin position="89"/>
        <end position="243"/>
    </location>
</feature>
<dbReference type="Proteomes" id="UP000031623">
    <property type="component" value="Chromosome"/>
</dbReference>
<dbReference type="HOGENOM" id="CLU_082068_0_0_6"/>
<protein>
    <submittedName>
        <fullName evidence="2">FkbM family methyltransferase</fullName>
    </submittedName>
</protein>
<dbReference type="InterPro" id="IPR029063">
    <property type="entry name" value="SAM-dependent_MTases_sf"/>
</dbReference>
<dbReference type="KEGG" id="tig:THII_1706"/>
<reference evidence="2" key="1">
    <citation type="journal article" date="2014" name="ISME J.">
        <title>Ecophysiology of Thioploca ingrica as revealed by the complete genome sequence supplemented with proteomic evidence.</title>
        <authorList>
            <person name="Kojima H."/>
            <person name="Ogura Y."/>
            <person name="Yamamoto N."/>
            <person name="Togashi T."/>
            <person name="Mori H."/>
            <person name="Watanabe T."/>
            <person name="Nemoto F."/>
            <person name="Kurokawa K."/>
            <person name="Hayashi T."/>
            <person name="Fukui M."/>
        </authorList>
    </citation>
    <scope>NUCLEOTIDE SEQUENCE [LARGE SCALE GENOMIC DNA]</scope>
</reference>
<keyword evidence="2" id="KW-0808">Transferase</keyword>